<gene>
    <name evidence="2" type="ORF">GIL414_LOCUS17367</name>
</gene>
<evidence type="ECO:0000313" key="3">
    <source>
        <dbReference type="Proteomes" id="UP000681720"/>
    </source>
</evidence>
<evidence type="ECO:0000313" key="2">
    <source>
        <dbReference type="EMBL" id="CAF4106611.1"/>
    </source>
</evidence>
<dbReference type="EMBL" id="CAJOBJ010008223">
    <property type="protein sequence ID" value="CAF4106611.1"/>
    <property type="molecule type" value="Genomic_DNA"/>
</dbReference>
<feature type="compositionally biased region" description="Low complexity" evidence="1">
    <location>
        <begin position="489"/>
        <end position="515"/>
    </location>
</feature>
<dbReference type="Proteomes" id="UP000681720">
    <property type="component" value="Unassembled WGS sequence"/>
</dbReference>
<feature type="compositionally biased region" description="Basic and acidic residues" evidence="1">
    <location>
        <begin position="580"/>
        <end position="589"/>
    </location>
</feature>
<accession>A0A8S2QI39</accession>
<dbReference type="AlphaFoldDB" id="A0A8S2QI39"/>
<feature type="region of interest" description="Disordered" evidence="1">
    <location>
        <begin position="556"/>
        <end position="614"/>
    </location>
</feature>
<feature type="compositionally biased region" description="Low complexity" evidence="1">
    <location>
        <begin position="594"/>
        <end position="614"/>
    </location>
</feature>
<feature type="compositionally biased region" description="Low complexity" evidence="1">
    <location>
        <begin position="425"/>
        <end position="438"/>
    </location>
</feature>
<name>A0A8S2QI39_9BILA</name>
<comment type="caution">
    <text evidence="2">The sequence shown here is derived from an EMBL/GenBank/DDBJ whole genome shotgun (WGS) entry which is preliminary data.</text>
</comment>
<protein>
    <submittedName>
        <fullName evidence="2">Uncharacterized protein</fullName>
    </submittedName>
</protein>
<feature type="compositionally biased region" description="Polar residues" evidence="1">
    <location>
        <begin position="439"/>
        <end position="455"/>
    </location>
</feature>
<feature type="region of interest" description="Disordered" evidence="1">
    <location>
        <begin position="415"/>
        <end position="525"/>
    </location>
</feature>
<feature type="non-terminal residue" evidence="2">
    <location>
        <position position="614"/>
    </location>
</feature>
<evidence type="ECO:0000256" key="1">
    <source>
        <dbReference type="SAM" id="MobiDB-lite"/>
    </source>
</evidence>
<sequence length="614" mass="70138">MNSIKKRPRDTYDQADLQSHTTRLNDRIIKHQLHNYGSAIDIYDAVARTLLPYWEYNERYKIKIFKHLRLDTPGIANMAHHVRAQLQALHNEEKSSITICGIDISSGANSVYLESSPHGRTFQILSNILGIEIRLVTSYIYEEILSIIPNDLFEIQPLYIAFNDVSKQFFMLDKPANVKRDDLLEHQQTIDRLIQNYNLIPTVISTPNPRCLSLFLCIAHILKSTAIDFLDTSSLAIQIRDATYQQIKSNFDLYEKYILPSLSNKPNHVDIRRDIQWLMETNYYRYQLERPILFALAHVLQCNLLIFSSSSSLEQQPEIIDYDNNNNRSNDNDKIIVLLKNESTQRFTSARTTYPLNHLFVRKESDNSVDAIYETIDSSPVSDNNKNKSTSNNTFFSKTKDKFVTAVNKLVDNYGNVPKKQTFGNNSQQRSNNNSNNNERTIPTSPNEQKPSSTKRPAPLAEHILRQQEESRSTNNQTSDVTYENTKITLPTPVPRRSTTSSTPNKTSPPSSLNKRQLRAVPYKDRQTALTKMRTTKTPMNKNIFNGVIVEDVDESTTADEANHDDDDDDDDSFSDEAMDELHTVILKERTKKTTPLTPPKSSSSSATTKSSSS</sequence>
<proteinExistence type="predicted"/>
<feature type="compositionally biased region" description="Basic and acidic residues" evidence="1">
    <location>
        <begin position="463"/>
        <end position="472"/>
    </location>
</feature>
<organism evidence="2 3">
    <name type="scientific">Rotaria magnacalcarata</name>
    <dbReference type="NCBI Taxonomy" id="392030"/>
    <lineage>
        <taxon>Eukaryota</taxon>
        <taxon>Metazoa</taxon>
        <taxon>Spiralia</taxon>
        <taxon>Gnathifera</taxon>
        <taxon>Rotifera</taxon>
        <taxon>Eurotatoria</taxon>
        <taxon>Bdelloidea</taxon>
        <taxon>Philodinida</taxon>
        <taxon>Philodinidae</taxon>
        <taxon>Rotaria</taxon>
    </lineage>
</organism>
<feature type="compositionally biased region" description="Acidic residues" evidence="1">
    <location>
        <begin position="556"/>
        <end position="579"/>
    </location>
</feature>
<feature type="compositionally biased region" description="Polar residues" evidence="1">
    <location>
        <begin position="473"/>
        <end position="488"/>
    </location>
</feature>
<reference evidence="2" key="1">
    <citation type="submission" date="2021-02" db="EMBL/GenBank/DDBJ databases">
        <authorList>
            <person name="Nowell W R."/>
        </authorList>
    </citation>
    <scope>NUCLEOTIDE SEQUENCE</scope>
</reference>